<keyword evidence="2 5" id="KW-0812">Transmembrane</keyword>
<keyword evidence="7" id="KW-1185">Reference proteome</keyword>
<feature type="transmembrane region" description="Helical" evidence="5">
    <location>
        <begin position="20"/>
        <end position="41"/>
    </location>
</feature>
<dbReference type="NCBIfam" id="NF002099">
    <property type="entry name" value="PRK00944.1"/>
    <property type="match status" value="1"/>
</dbReference>
<evidence type="ECO:0000256" key="1">
    <source>
        <dbReference type="ARBA" id="ARBA00022475"/>
    </source>
</evidence>
<feature type="transmembrane region" description="Helical" evidence="5">
    <location>
        <begin position="158"/>
        <end position="176"/>
    </location>
</feature>
<keyword evidence="1" id="KW-1003">Cell membrane</keyword>
<evidence type="ECO:0000256" key="2">
    <source>
        <dbReference type="ARBA" id="ARBA00022692"/>
    </source>
</evidence>
<dbReference type="Pfam" id="PF10755">
    <property type="entry name" value="DUF2585"/>
    <property type="match status" value="1"/>
</dbReference>
<sequence length="203" mass="21622">MSADNGIVLTRPAISAGRAALSLALVAGFAAILYAMGRPLICPCGEIKLWHGAANDSGTSQHIADWYSLSHIIHGFIFYGAAVLIGRLRGRPLAIATALIGAIAVEGAWELLENSPIIIDRYRAATVSDAFAGDSVLNSVADIGFMILGFTVARLSPTWTIVAAAIVMELVALYVIRDNLTLNVIMILHPLDVIRDWQAMRGA</sequence>
<protein>
    <submittedName>
        <fullName evidence="6">DUF2585 family protein</fullName>
    </submittedName>
</protein>
<evidence type="ECO:0000256" key="3">
    <source>
        <dbReference type="ARBA" id="ARBA00022989"/>
    </source>
</evidence>
<keyword evidence="4 5" id="KW-0472">Membrane</keyword>
<dbReference type="RefSeq" id="WP_378799011.1">
    <property type="nucleotide sequence ID" value="NZ_JBHUER010000005.1"/>
</dbReference>
<reference evidence="7" key="1">
    <citation type="journal article" date="2019" name="Int. J. Syst. Evol. Microbiol.">
        <title>The Global Catalogue of Microorganisms (GCM) 10K type strain sequencing project: providing services to taxonomists for standard genome sequencing and annotation.</title>
        <authorList>
            <consortium name="The Broad Institute Genomics Platform"/>
            <consortium name="The Broad Institute Genome Sequencing Center for Infectious Disease"/>
            <person name="Wu L."/>
            <person name="Ma J."/>
        </authorList>
    </citation>
    <scope>NUCLEOTIDE SEQUENCE [LARGE SCALE GENOMIC DNA]</scope>
    <source>
        <strain evidence="7">KCTC 23707</strain>
    </source>
</reference>
<comment type="caution">
    <text evidence="6">The sequence shown here is derived from an EMBL/GenBank/DDBJ whole genome shotgun (WGS) entry which is preliminary data.</text>
</comment>
<evidence type="ECO:0000256" key="5">
    <source>
        <dbReference type="SAM" id="Phobius"/>
    </source>
</evidence>
<gene>
    <name evidence="6" type="ORF">ACFSCV_08820</name>
</gene>
<dbReference type="Proteomes" id="UP001597308">
    <property type="component" value="Unassembled WGS sequence"/>
</dbReference>
<accession>A0ABW4K8Y0</accession>
<feature type="transmembrane region" description="Helical" evidence="5">
    <location>
        <begin position="66"/>
        <end position="86"/>
    </location>
</feature>
<proteinExistence type="predicted"/>
<organism evidence="6 7">
    <name type="scientific">Methylopila henanensis</name>
    <dbReference type="NCBI Taxonomy" id="873516"/>
    <lineage>
        <taxon>Bacteria</taxon>
        <taxon>Pseudomonadati</taxon>
        <taxon>Pseudomonadota</taxon>
        <taxon>Alphaproteobacteria</taxon>
        <taxon>Hyphomicrobiales</taxon>
        <taxon>Methylopilaceae</taxon>
        <taxon>Methylopila</taxon>
    </lineage>
</organism>
<dbReference type="EMBL" id="JBHUER010000005">
    <property type="protein sequence ID" value="MFD1703106.1"/>
    <property type="molecule type" value="Genomic_DNA"/>
</dbReference>
<evidence type="ECO:0000256" key="4">
    <source>
        <dbReference type="ARBA" id="ARBA00023136"/>
    </source>
</evidence>
<dbReference type="InterPro" id="IPR019691">
    <property type="entry name" value="DUF2585"/>
</dbReference>
<name>A0ABW4K8Y0_9HYPH</name>
<evidence type="ECO:0000313" key="6">
    <source>
        <dbReference type="EMBL" id="MFD1703106.1"/>
    </source>
</evidence>
<evidence type="ECO:0000313" key="7">
    <source>
        <dbReference type="Proteomes" id="UP001597308"/>
    </source>
</evidence>
<keyword evidence="3 5" id="KW-1133">Transmembrane helix</keyword>